<evidence type="ECO:0000256" key="1">
    <source>
        <dbReference type="ARBA" id="ARBA00004370"/>
    </source>
</evidence>
<name>A0ABM1BN50_LIMPO</name>
<evidence type="ECO:0000259" key="6">
    <source>
        <dbReference type="Pfam" id="PF01094"/>
    </source>
</evidence>
<dbReference type="RefSeq" id="XP_013785353.1">
    <property type="nucleotide sequence ID" value="XM_013929899.1"/>
</dbReference>
<protein>
    <submittedName>
        <fullName evidence="8">Atrial natriuretic peptide receptor 1-like</fullName>
    </submittedName>
</protein>
<comment type="subcellular location">
    <subcellularLocation>
        <location evidence="1">Membrane</location>
    </subcellularLocation>
</comment>
<dbReference type="Pfam" id="PF01094">
    <property type="entry name" value="ANF_receptor"/>
    <property type="match status" value="1"/>
</dbReference>
<evidence type="ECO:0000256" key="3">
    <source>
        <dbReference type="ARBA" id="ARBA00022989"/>
    </source>
</evidence>
<feature type="transmembrane region" description="Helical" evidence="5">
    <location>
        <begin position="396"/>
        <end position="419"/>
    </location>
</feature>
<keyword evidence="7" id="KW-1185">Reference proteome</keyword>
<dbReference type="CDD" id="cd06352">
    <property type="entry name" value="PBP1_NPR_GC-like"/>
    <property type="match status" value="1"/>
</dbReference>
<evidence type="ECO:0000256" key="4">
    <source>
        <dbReference type="ARBA" id="ARBA00023136"/>
    </source>
</evidence>
<keyword evidence="3 5" id="KW-1133">Transmembrane helix</keyword>
<dbReference type="Gene3D" id="3.40.50.2300">
    <property type="match status" value="3"/>
</dbReference>
<dbReference type="PANTHER" id="PTHR44755">
    <property type="entry name" value="NATRIURETIC PEPTIDE RECEPTOR 3-RELATED"/>
    <property type="match status" value="1"/>
</dbReference>
<sequence>MAPKLEEIAQSKRVYTFVGIFTEMDGELQYEYHVVKSAVDVAVKKAQTMYPALRFRITSYNSSSRSINAHAVVLAAKEHCSQQVSCFVGPSASPELEPVAKMAASWNTPICTAGGMDVEFLDKRLFSTLLRNGIILSRLVHFVMIYFHVFDWHRIAVLYDDTDRWVFIIIGTGETVREILLAAYDLGMGNGEYAFLSVELFNNKKAFGEFTWYKKDDPRNNEARKMYESLLLVTVRVPTGKKYTQFVQDVIETSKAEFNKPVDESLVNVIVAGFHDCVLMYAAALNKTLEEGGDPRDGYNLIRRMWNNTFKDGLTGDIYINSNGDREADYTLNDLDPSTGEMRPVATYFGAKQMFEKIPGVKIHWPGGWTGPPPDVPRCGFTGDSAQCKQEEPFPVYGYIMIIALVIILIVVSAGLVIYRKVKLESELNSLWWKVRWDEIMFHDGKVKSLASIGGSEDSISIASNRQGAKSQMDGLTNSDAIGIKIGLYK</sequence>
<feature type="non-terminal residue" evidence="8">
    <location>
        <position position="490"/>
    </location>
</feature>
<dbReference type="GeneID" id="106469409"/>
<keyword evidence="4 5" id="KW-0472">Membrane</keyword>
<dbReference type="InterPro" id="IPR028082">
    <property type="entry name" value="Peripla_BP_I"/>
</dbReference>
<gene>
    <name evidence="8" type="primary">LOC106469409</name>
</gene>
<evidence type="ECO:0000256" key="2">
    <source>
        <dbReference type="ARBA" id="ARBA00022692"/>
    </source>
</evidence>
<evidence type="ECO:0000256" key="5">
    <source>
        <dbReference type="SAM" id="Phobius"/>
    </source>
</evidence>
<dbReference type="Proteomes" id="UP000694941">
    <property type="component" value="Unplaced"/>
</dbReference>
<evidence type="ECO:0000313" key="7">
    <source>
        <dbReference type="Proteomes" id="UP000694941"/>
    </source>
</evidence>
<evidence type="ECO:0000313" key="8">
    <source>
        <dbReference type="RefSeq" id="XP_013785353.1"/>
    </source>
</evidence>
<reference evidence="8" key="1">
    <citation type="submission" date="2025-08" db="UniProtKB">
        <authorList>
            <consortium name="RefSeq"/>
        </authorList>
    </citation>
    <scope>IDENTIFICATION</scope>
    <source>
        <tissue evidence="8">Muscle</tissue>
    </source>
</reference>
<organism evidence="7 8">
    <name type="scientific">Limulus polyphemus</name>
    <name type="common">Atlantic horseshoe crab</name>
    <dbReference type="NCBI Taxonomy" id="6850"/>
    <lineage>
        <taxon>Eukaryota</taxon>
        <taxon>Metazoa</taxon>
        <taxon>Ecdysozoa</taxon>
        <taxon>Arthropoda</taxon>
        <taxon>Chelicerata</taxon>
        <taxon>Merostomata</taxon>
        <taxon>Xiphosura</taxon>
        <taxon>Limulidae</taxon>
        <taxon>Limulus</taxon>
    </lineage>
</organism>
<dbReference type="SUPFAM" id="SSF53822">
    <property type="entry name" value="Periplasmic binding protein-like I"/>
    <property type="match status" value="1"/>
</dbReference>
<dbReference type="PANTHER" id="PTHR44755:SF8">
    <property type="entry name" value="RECEPTOR LIGAND BINDING REGION DOMAIN-CONTAINING PROTEIN"/>
    <property type="match status" value="1"/>
</dbReference>
<keyword evidence="2 5" id="KW-0812">Transmembrane</keyword>
<dbReference type="InterPro" id="IPR052612">
    <property type="entry name" value="ANP_Clearance_Receptor"/>
</dbReference>
<accession>A0ABM1BN50</accession>
<dbReference type="InterPro" id="IPR001828">
    <property type="entry name" value="ANF_lig-bd_rcpt"/>
</dbReference>
<feature type="domain" description="Receptor ligand binding region" evidence="6">
    <location>
        <begin position="166"/>
        <end position="337"/>
    </location>
</feature>
<proteinExistence type="predicted"/>